<protein>
    <submittedName>
        <fullName evidence="1">Uncharacterized protein</fullName>
    </submittedName>
</protein>
<dbReference type="AlphaFoldDB" id="A0A0A9CIH4"/>
<evidence type="ECO:0000313" key="1">
    <source>
        <dbReference type="EMBL" id="JAD73165.1"/>
    </source>
</evidence>
<accession>A0A0A9CIH4</accession>
<organism evidence="1">
    <name type="scientific">Arundo donax</name>
    <name type="common">Giant reed</name>
    <name type="synonym">Donax arundinaceus</name>
    <dbReference type="NCBI Taxonomy" id="35708"/>
    <lineage>
        <taxon>Eukaryota</taxon>
        <taxon>Viridiplantae</taxon>
        <taxon>Streptophyta</taxon>
        <taxon>Embryophyta</taxon>
        <taxon>Tracheophyta</taxon>
        <taxon>Spermatophyta</taxon>
        <taxon>Magnoliopsida</taxon>
        <taxon>Liliopsida</taxon>
        <taxon>Poales</taxon>
        <taxon>Poaceae</taxon>
        <taxon>PACMAD clade</taxon>
        <taxon>Arundinoideae</taxon>
        <taxon>Arundineae</taxon>
        <taxon>Arundo</taxon>
    </lineage>
</organism>
<proteinExistence type="predicted"/>
<name>A0A0A9CIH4_ARUDO</name>
<sequence>MMARYSSFIEPSFLLLKNCLITSFSTFSKLSCFISFLRTPNVHPKFTIVVLYSCYSSVAPFVPFFSEMLKNLNS</sequence>
<dbReference type="EMBL" id="GBRH01224730">
    <property type="protein sequence ID" value="JAD73165.1"/>
    <property type="molecule type" value="Transcribed_RNA"/>
</dbReference>
<reference evidence="1" key="1">
    <citation type="submission" date="2014-09" db="EMBL/GenBank/DDBJ databases">
        <authorList>
            <person name="Magalhaes I.L.F."/>
            <person name="Oliveira U."/>
            <person name="Santos F.R."/>
            <person name="Vidigal T.H.D.A."/>
            <person name="Brescovit A.D."/>
            <person name="Santos A.J."/>
        </authorList>
    </citation>
    <scope>NUCLEOTIDE SEQUENCE</scope>
    <source>
        <tissue evidence="1">Shoot tissue taken approximately 20 cm above the soil surface</tissue>
    </source>
</reference>
<reference evidence="1" key="2">
    <citation type="journal article" date="2015" name="Data Brief">
        <title>Shoot transcriptome of the giant reed, Arundo donax.</title>
        <authorList>
            <person name="Barrero R.A."/>
            <person name="Guerrero F.D."/>
            <person name="Moolhuijzen P."/>
            <person name="Goolsby J.A."/>
            <person name="Tidwell J."/>
            <person name="Bellgard S.E."/>
            <person name="Bellgard M.I."/>
        </authorList>
    </citation>
    <scope>NUCLEOTIDE SEQUENCE</scope>
    <source>
        <tissue evidence="1">Shoot tissue taken approximately 20 cm above the soil surface</tissue>
    </source>
</reference>